<dbReference type="PaxDb" id="6945-B7P0J3"/>
<reference evidence="2" key="2">
    <citation type="submission" date="2020-05" db="UniProtKB">
        <authorList>
            <consortium name="EnsemblMetazoa"/>
        </authorList>
    </citation>
    <scope>IDENTIFICATION</scope>
    <source>
        <strain evidence="2">wikel</strain>
    </source>
</reference>
<dbReference type="EMBL" id="DS611898">
    <property type="protein sequence ID" value="EEC00115.1"/>
    <property type="molecule type" value="Genomic_DNA"/>
</dbReference>
<evidence type="ECO:0000313" key="1">
    <source>
        <dbReference type="EMBL" id="EEC00115.1"/>
    </source>
</evidence>
<dbReference type="Proteomes" id="UP000001555">
    <property type="component" value="Unassembled WGS sequence"/>
</dbReference>
<proteinExistence type="predicted"/>
<evidence type="ECO:0000313" key="2">
    <source>
        <dbReference type="EnsemblMetazoa" id="ISCW001392-PA"/>
    </source>
</evidence>
<dbReference type="EMBL" id="ABJB010715420">
    <property type="status" value="NOT_ANNOTATED_CDS"/>
    <property type="molecule type" value="Genomic_DNA"/>
</dbReference>
<dbReference type="HOGENOM" id="CLU_2212838_0_0_1"/>
<sequence>MTYFEYLNHMRLARWEFPPPDKSLAKEEEYLLRNYRRNPRVVPVAHVLSVPWERADAYHAVWACQKTPELEPIRDPTVVRWDAALRSEDPSQQRLLVKGAKAACEARGAPE</sequence>
<name>B7P0J3_IXOSC</name>
<dbReference type="EnsemblMetazoa" id="ISCW001392-RA">
    <property type="protein sequence ID" value="ISCW001392-PA"/>
    <property type="gene ID" value="ISCW001392"/>
</dbReference>
<organism>
    <name type="scientific">Ixodes scapularis</name>
    <name type="common">Black-legged tick</name>
    <name type="synonym">Deer tick</name>
    <dbReference type="NCBI Taxonomy" id="6945"/>
    <lineage>
        <taxon>Eukaryota</taxon>
        <taxon>Metazoa</taxon>
        <taxon>Ecdysozoa</taxon>
        <taxon>Arthropoda</taxon>
        <taxon>Chelicerata</taxon>
        <taxon>Arachnida</taxon>
        <taxon>Acari</taxon>
        <taxon>Parasitiformes</taxon>
        <taxon>Ixodida</taxon>
        <taxon>Ixodoidea</taxon>
        <taxon>Ixodidae</taxon>
        <taxon>Ixodinae</taxon>
        <taxon>Ixodes</taxon>
    </lineage>
</organism>
<protein>
    <submittedName>
        <fullName evidence="1 2">Uncharacterized protein</fullName>
    </submittedName>
</protein>
<dbReference type="AlphaFoldDB" id="B7P0J3"/>
<reference evidence="1 3" key="1">
    <citation type="submission" date="2008-03" db="EMBL/GenBank/DDBJ databases">
        <title>Annotation of Ixodes scapularis.</title>
        <authorList>
            <consortium name="Ixodes scapularis Genome Project Consortium"/>
            <person name="Caler E."/>
            <person name="Hannick L.I."/>
            <person name="Bidwell S."/>
            <person name="Joardar V."/>
            <person name="Thiagarajan M."/>
            <person name="Amedeo P."/>
            <person name="Galinsky K.J."/>
            <person name="Schobel S."/>
            <person name="Inman J."/>
            <person name="Hostetler J."/>
            <person name="Miller J."/>
            <person name="Hammond M."/>
            <person name="Megy K."/>
            <person name="Lawson D."/>
            <person name="Kodira C."/>
            <person name="Sutton G."/>
            <person name="Meyer J."/>
            <person name="Hill C.A."/>
            <person name="Birren B."/>
            <person name="Nene V."/>
            <person name="Collins F."/>
            <person name="Alarcon-Chaidez F."/>
            <person name="Wikel S."/>
            <person name="Strausberg R."/>
        </authorList>
    </citation>
    <scope>NUCLEOTIDE SEQUENCE [LARGE SCALE GENOMIC DNA]</scope>
    <source>
        <strain evidence="3">Wikel</strain>
        <strain evidence="1">Wikel colony</strain>
    </source>
</reference>
<evidence type="ECO:0000313" key="3">
    <source>
        <dbReference type="Proteomes" id="UP000001555"/>
    </source>
</evidence>
<dbReference type="InParanoid" id="B7P0J3"/>
<dbReference type="VEuPathDB" id="VectorBase:ISCW001392"/>
<keyword evidence="3" id="KW-1185">Reference proteome</keyword>
<gene>
    <name evidence="1" type="ORF">IscW_ISCW001392</name>
</gene>
<accession>B7P0J3</accession>
<dbReference type="VEuPathDB" id="VectorBase:ISCI001392"/>